<evidence type="ECO:0000256" key="1">
    <source>
        <dbReference type="SAM" id="MobiDB-lite"/>
    </source>
</evidence>
<feature type="compositionally biased region" description="Polar residues" evidence="1">
    <location>
        <begin position="57"/>
        <end position="69"/>
    </location>
</feature>
<name>A0A0L0P928_CANAR</name>
<feature type="region of interest" description="Disordered" evidence="1">
    <location>
        <begin position="1"/>
        <end position="93"/>
    </location>
</feature>
<accession>A0A0L0P928</accession>
<evidence type="ECO:0000313" key="2">
    <source>
        <dbReference type="EMBL" id="KNE02839.1"/>
    </source>
</evidence>
<comment type="caution">
    <text evidence="2">The sequence shown here is derived from an EMBL/GenBank/DDBJ whole genome shotgun (WGS) entry which is preliminary data.</text>
</comment>
<protein>
    <submittedName>
        <fullName evidence="2">Uncharacterized protein</fullName>
    </submittedName>
</protein>
<dbReference type="Proteomes" id="UP000037122">
    <property type="component" value="Unassembled WGS sequence"/>
</dbReference>
<organism evidence="2 3">
    <name type="scientific">Candidozyma auris</name>
    <name type="common">Yeast</name>
    <name type="synonym">Candida auris</name>
    <dbReference type="NCBI Taxonomy" id="498019"/>
    <lineage>
        <taxon>Eukaryota</taxon>
        <taxon>Fungi</taxon>
        <taxon>Dikarya</taxon>
        <taxon>Ascomycota</taxon>
        <taxon>Saccharomycotina</taxon>
        <taxon>Pichiomycetes</taxon>
        <taxon>Metschnikowiaceae</taxon>
        <taxon>Candidozyma</taxon>
    </lineage>
</organism>
<sequence>MSFMVERGREEEKKKKKKRVCEKARNEERYSLTMEAGTTHGRGDWRETKKKKKKVNAVQQKVTSTQSDSAEPRERTEALRGTGTPRAANKAPM</sequence>
<proteinExistence type="predicted"/>
<feature type="compositionally biased region" description="Basic and acidic residues" evidence="1">
    <location>
        <begin position="1"/>
        <end position="13"/>
    </location>
</feature>
<dbReference type="VEuPathDB" id="FungiDB:QG37_00222"/>
<gene>
    <name evidence="2" type="ORF">QG37_00222</name>
</gene>
<feature type="compositionally biased region" description="Basic and acidic residues" evidence="1">
    <location>
        <begin position="21"/>
        <end position="30"/>
    </location>
</feature>
<evidence type="ECO:0000313" key="3">
    <source>
        <dbReference type="Proteomes" id="UP000037122"/>
    </source>
</evidence>
<dbReference type="AlphaFoldDB" id="A0A0L0P928"/>
<reference evidence="3" key="1">
    <citation type="journal article" date="2015" name="BMC Genomics">
        <title>Draft genome of a commonly misdiagnosed multidrug resistant pathogen Candida auris.</title>
        <authorList>
            <person name="Chatterjee S."/>
            <person name="Alampalli S.V."/>
            <person name="Nageshan R.K."/>
            <person name="Chettiar S.T."/>
            <person name="Joshi S."/>
            <person name="Tatu U.S."/>
        </authorList>
    </citation>
    <scope>NUCLEOTIDE SEQUENCE [LARGE SCALE GENOMIC DNA]</scope>
    <source>
        <strain evidence="3">6684</strain>
    </source>
</reference>
<dbReference type="EMBL" id="LGST01000002">
    <property type="protein sequence ID" value="KNE02839.1"/>
    <property type="molecule type" value="Genomic_DNA"/>
</dbReference>